<evidence type="ECO:0000313" key="8">
    <source>
        <dbReference type="Proteomes" id="UP000216151"/>
    </source>
</evidence>
<dbReference type="SMART" id="SM00091">
    <property type="entry name" value="PAS"/>
    <property type="match status" value="1"/>
</dbReference>
<keyword evidence="7" id="KW-0418">Kinase</keyword>
<dbReference type="InterPro" id="IPR035965">
    <property type="entry name" value="PAS-like_dom_sf"/>
</dbReference>
<gene>
    <name evidence="7" type="ORF">B8X00_01190</name>
</gene>
<sequence>MSTLYEPTQRPFVLVVDDEPEILVALSDLLESAYTVLTASSGEEGLERLRSNPGVAVIVSDQRMPGMTGDVFLAHARDLSAAGAILLTGYADISAVEAALNRGQISFFAYKPWDDETLLSMVGQAAARYFLEKELECERLLLRGLLDNLPFGLAVKDQAGCFVRLNQQMASQLGHTVAQCIGQREEDLVDGPRLESLKEAQGQLAQTGRDQQVLQLPAQDGPARWHDLTRVRLDSLRNTPVQSSMLSDYSILIDRDVSELLSLEQRLRQAQKMQAIGTLAGGIAHDFNNLLTAIQGSLELVQDLEPPKEASVVRLYENAMEAARRGAVLTRKLLDFSRPRHLVCQRVDMHDVLENLQTFMKQGKVPEEIRGALDASRLEGMSRFSSVRFNIPQEPLPPVWTDAVQLELAVFSLCVNALDAQSEGGETCVSVRQVARLLGRHVGREHAGAWVVVQVTDRGIGMTEDIRARIFDPFFTTKGTGQGMGLGLSMIYGFISHCGGEVRVDSAPGGGTSVELWFPAMDQEMAAAIPAVPANTVQTIARVLPENGAGSTILVVDDEPGVRAVTSGFLRRAGYEVMEAASGAEAVEKVQSTPGIALVVMDVMMPGMNGGEAARRIHDVRADLPVLFVTGYADFGVLPEGVAVLHKPYTRDALLGDVRAMLAA</sequence>
<dbReference type="OrthoDB" id="9796100at2"/>
<evidence type="ECO:0000256" key="4">
    <source>
        <dbReference type="PROSITE-ProRule" id="PRU00169"/>
    </source>
</evidence>
<dbReference type="PRINTS" id="PR00344">
    <property type="entry name" value="BCTRLSENSOR"/>
</dbReference>
<evidence type="ECO:0000256" key="3">
    <source>
        <dbReference type="ARBA" id="ARBA00022553"/>
    </source>
</evidence>
<dbReference type="InterPro" id="IPR005467">
    <property type="entry name" value="His_kinase_dom"/>
</dbReference>
<feature type="domain" description="Response regulatory" evidence="6">
    <location>
        <begin position="552"/>
        <end position="662"/>
    </location>
</feature>
<dbReference type="InterPro" id="IPR036097">
    <property type="entry name" value="HisK_dim/P_sf"/>
</dbReference>
<evidence type="ECO:0000259" key="6">
    <source>
        <dbReference type="PROSITE" id="PS50110"/>
    </source>
</evidence>
<accession>A0A269Y1A4</accession>
<dbReference type="Gene3D" id="3.30.450.20">
    <property type="entry name" value="PAS domain"/>
    <property type="match status" value="1"/>
</dbReference>
<dbReference type="InterPro" id="IPR036890">
    <property type="entry name" value="HATPase_C_sf"/>
</dbReference>
<dbReference type="PANTHER" id="PTHR43065">
    <property type="entry name" value="SENSOR HISTIDINE KINASE"/>
    <property type="match status" value="1"/>
</dbReference>
<comment type="catalytic activity">
    <reaction evidence="1">
        <text>ATP + protein L-histidine = ADP + protein N-phospho-L-histidine.</text>
        <dbReference type="EC" id="2.7.13.3"/>
    </reaction>
</comment>
<comment type="caution">
    <text evidence="7">The sequence shown here is derived from an EMBL/GenBank/DDBJ whole genome shotgun (WGS) entry which is preliminary data.</text>
</comment>
<dbReference type="InterPro" id="IPR000014">
    <property type="entry name" value="PAS"/>
</dbReference>
<dbReference type="GO" id="GO:0000155">
    <property type="term" value="F:phosphorelay sensor kinase activity"/>
    <property type="evidence" value="ECO:0007669"/>
    <property type="project" value="InterPro"/>
</dbReference>
<dbReference type="NCBIfam" id="TIGR00229">
    <property type="entry name" value="sensory_box"/>
    <property type="match status" value="1"/>
</dbReference>
<keyword evidence="3 4" id="KW-0597">Phosphoprotein</keyword>
<dbReference type="Gene3D" id="3.30.565.10">
    <property type="entry name" value="Histidine kinase-like ATPase, C-terminal domain"/>
    <property type="match status" value="1"/>
</dbReference>
<dbReference type="InterPro" id="IPR004358">
    <property type="entry name" value="Sig_transdc_His_kin-like_C"/>
</dbReference>
<evidence type="ECO:0000256" key="2">
    <source>
        <dbReference type="ARBA" id="ARBA00012438"/>
    </source>
</evidence>
<feature type="modified residue" description="4-aspartylphosphate" evidence="4">
    <location>
        <position position="602"/>
    </location>
</feature>
<feature type="domain" description="Response regulatory" evidence="6">
    <location>
        <begin position="12"/>
        <end position="126"/>
    </location>
</feature>
<evidence type="ECO:0000313" key="7">
    <source>
        <dbReference type="EMBL" id="PAK79347.1"/>
    </source>
</evidence>
<dbReference type="InterPro" id="IPR003661">
    <property type="entry name" value="HisK_dim/P_dom"/>
</dbReference>
<feature type="modified residue" description="4-aspartylphosphate" evidence="4">
    <location>
        <position position="61"/>
    </location>
</feature>
<dbReference type="SMART" id="SM00448">
    <property type="entry name" value="REC"/>
    <property type="match status" value="2"/>
</dbReference>
<dbReference type="CDD" id="cd00130">
    <property type="entry name" value="PAS"/>
    <property type="match status" value="1"/>
</dbReference>
<reference evidence="7 8" key="1">
    <citation type="submission" date="2017-04" db="EMBL/GenBank/DDBJ databases">
        <title>Kefir bacterial isolates.</title>
        <authorList>
            <person name="Kim Y."/>
            <person name="Blasche S."/>
            <person name="Patil K.R."/>
        </authorList>
    </citation>
    <scope>NUCLEOTIDE SEQUENCE [LARGE SCALE GENOMIC DNA]</scope>
    <source>
        <strain evidence="7 8">KR</strain>
    </source>
</reference>
<dbReference type="Pfam" id="PF00512">
    <property type="entry name" value="HisKA"/>
    <property type="match status" value="1"/>
</dbReference>
<dbReference type="Pfam" id="PF08448">
    <property type="entry name" value="PAS_4"/>
    <property type="match status" value="1"/>
</dbReference>
<organism evidence="7 8">
    <name type="scientific">Acetobacter fabarum</name>
    <dbReference type="NCBI Taxonomy" id="483199"/>
    <lineage>
        <taxon>Bacteria</taxon>
        <taxon>Pseudomonadati</taxon>
        <taxon>Pseudomonadota</taxon>
        <taxon>Alphaproteobacteria</taxon>
        <taxon>Acetobacterales</taxon>
        <taxon>Acetobacteraceae</taxon>
        <taxon>Acetobacter</taxon>
    </lineage>
</organism>
<feature type="domain" description="Histidine kinase" evidence="5">
    <location>
        <begin position="282"/>
        <end position="522"/>
    </location>
</feature>
<keyword evidence="7" id="KW-0808">Transferase</keyword>
<dbReference type="SMART" id="SM00387">
    <property type="entry name" value="HATPase_c"/>
    <property type="match status" value="1"/>
</dbReference>
<dbReference type="PANTHER" id="PTHR43065:SF42">
    <property type="entry name" value="TWO-COMPONENT SENSOR PPRA"/>
    <property type="match status" value="1"/>
</dbReference>
<dbReference type="EMBL" id="NCXK01000001">
    <property type="protein sequence ID" value="PAK79347.1"/>
    <property type="molecule type" value="Genomic_DNA"/>
</dbReference>
<evidence type="ECO:0000256" key="1">
    <source>
        <dbReference type="ARBA" id="ARBA00000085"/>
    </source>
</evidence>
<dbReference type="SMART" id="SM00388">
    <property type="entry name" value="HisKA"/>
    <property type="match status" value="1"/>
</dbReference>
<name>A0A269Y1A4_9PROT</name>
<dbReference type="CDD" id="cd17569">
    <property type="entry name" value="REC_HupR-like"/>
    <property type="match status" value="1"/>
</dbReference>
<dbReference type="SUPFAM" id="SSF52172">
    <property type="entry name" value="CheY-like"/>
    <property type="match status" value="2"/>
</dbReference>
<dbReference type="Pfam" id="PF02518">
    <property type="entry name" value="HATPase_c"/>
    <property type="match status" value="1"/>
</dbReference>
<dbReference type="AlphaFoldDB" id="A0A269Y1A4"/>
<dbReference type="GeneID" id="91558110"/>
<dbReference type="InterPro" id="IPR011006">
    <property type="entry name" value="CheY-like_superfamily"/>
</dbReference>
<dbReference type="PROSITE" id="PS50110">
    <property type="entry name" value="RESPONSE_REGULATORY"/>
    <property type="match status" value="2"/>
</dbReference>
<dbReference type="SUPFAM" id="SSF55785">
    <property type="entry name" value="PYP-like sensor domain (PAS domain)"/>
    <property type="match status" value="1"/>
</dbReference>
<dbReference type="Gene3D" id="1.10.287.130">
    <property type="match status" value="1"/>
</dbReference>
<evidence type="ECO:0000259" key="5">
    <source>
        <dbReference type="PROSITE" id="PS50109"/>
    </source>
</evidence>
<dbReference type="PROSITE" id="PS50109">
    <property type="entry name" value="HIS_KIN"/>
    <property type="match status" value="1"/>
</dbReference>
<dbReference type="SUPFAM" id="SSF55874">
    <property type="entry name" value="ATPase domain of HSP90 chaperone/DNA topoisomerase II/histidine kinase"/>
    <property type="match status" value="1"/>
</dbReference>
<keyword evidence="8" id="KW-1185">Reference proteome</keyword>
<dbReference type="Proteomes" id="UP000216151">
    <property type="component" value="Unassembled WGS sequence"/>
</dbReference>
<dbReference type="InterPro" id="IPR003594">
    <property type="entry name" value="HATPase_dom"/>
</dbReference>
<dbReference type="CDD" id="cd00082">
    <property type="entry name" value="HisKA"/>
    <property type="match status" value="1"/>
</dbReference>
<dbReference type="InterPro" id="IPR001789">
    <property type="entry name" value="Sig_transdc_resp-reg_receiver"/>
</dbReference>
<dbReference type="RefSeq" id="WP_086647194.1">
    <property type="nucleotide sequence ID" value="NZ_JAKVNI010000001.1"/>
</dbReference>
<dbReference type="EC" id="2.7.13.3" evidence="2"/>
<proteinExistence type="predicted"/>
<dbReference type="Gene3D" id="3.40.50.2300">
    <property type="match status" value="2"/>
</dbReference>
<dbReference type="Pfam" id="PF00072">
    <property type="entry name" value="Response_reg"/>
    <property type="match status" value="2"/>
</dbReference>
<dbReference type="SUPFAM" id="SSF47384">
    <property type="entry name" value="Homodimeric domain of signal transducing histidine kinase"/>
    <property type="match status" value="1"/>
</dbReference>
<protein>
    <recommendedName>
        <fullName evidence="2">histidine kinase</fullName>
        <ecNumber evidence="2">2.7.13.3</ecNumber>
    </recommendedName>
</protein>
<dbReference type="InterPro" id="IPR013656">
    <property type="entry name" value="PAS_4"/>
</dbReference>